<dbReference type="HOGENOM" id="CLU_020336_7_1_1"/>
<dbReference type="AlphaFoldDB" id="R8BHS4"/>
<dbReference type="GO" id="GO:0016787">
    <property type="term" value="F:hydrolase activity"/>
    <property type="evidence" value="ECO:0007669"/>
    <property type="project" value="UniProtKB-KW"/>
</dbReference>
<keyword evidence="2" id="KW-0378">Hydrolase</keyword>
<evidence type="ECO:0000259" key="1">
    <source>
        <dbReference type="Pfam" id="PF12697"/>
    </source>
</evidence>
<dbReference type="PANTHER" id="PTHR43329">
    <property type="entry name" value="EPOXIDE HYDROLASE"/>
    <property type="match status" value="1"/>
</dbReference>
<dbReference type="RefSeq" id="XP_007916380.1">
    <property type="nucleotide sequence ID" value="XM_007918189.1"/>
</dbReference>
<dbReference type="InterPro" id="IPR000073">
    <property type="entry name" value="AB_hydrolase_1"/>
</dbReference>
<dbReference type="SUPFAM" id="SSF53474">
    <property type="entry name" value="alpha/beta-Hydrolases"/>
    <property type="match status" value="1"/>
</dbReference>
<keyword evidence="3" id="KW-1185">Reference proteome</keyword>
<gene>
    <name evidence="2" type="ORF">UCRPA7_5644</name>
</gene>
<dbReference type="KEGG" id="tmn:UCRPA7_5644"/>
<dbReference type="OrthoDB" id="6431331at2759"/>
<reference evidence="3" key="1">
    <citation type="journal article" date="2013" name="Genome Announc.">
        <title>Draft genome sequence of the ascomycete Phaeoacremonium aleophilum strain UCR-PA7, a causal agent of the esca disease complex in grapevines.</title>
        <authorList>
            <person name="Blanco-Ulate B."/>
            <person name="Rolshausen P."/>
            <person name="Cantu D."/>
        </authorList>
    </citation>
    <scope>NUCLEOTIDE SEQUENCE [LARGE SCALE GENOMIC DNA]</scope>
    <source>
        <strain evidence="3">UCR-PA7</strain>
    </source>
</reference>
<proteinExistence type="predicted"/>
<dbReference type="GeneID" id="19326219"/>
<dbReference type="Pfam" id="PF12697">
    <property type="entry name" value="Abhydrolase_6"/>
    <property type="match status" value="1"/>
</dbReference>
<organism evidence="2 3">
    <name type="scientific">Phaeoacremonium minimum (strain UCR-PA7)</name>
    <name type="common">Esca disease fungus</name>
    <name type="synonym">Togninia minima</name>
    <dbReference type="NCBI Taxonomy" id="1286976"/>
    <lineage>
        <taxon>Eukaryota</taxon>
        <taxon>Fungi</taxon>
        <taxon>Dikarya</taxon>
        <taxon>Ascomycota</taxon>
        <taxon>Pezizomycotina</taxon>
        <taxon>Sordariomycetes</taxon>
        <taxon>Sordariomycetidae</taxon>
        <taxon>Togniniales</taxon>
        <taxon>Togniniaceae</taxon>
        <taxon>Phaeoacremonium</taxon>
    </lineage>
</organism>
<protein>
    <submittedName>
        <fullName evidence="2">Putative alpha beta hydrolase protein</fullName>
    </submittedName>
</protein>
<sequence>MAILSQRSCKTHCYKSIFLAAANGCLPVASWRHVVPALVGKVALFIPELPGYGISSPAHKHSKLDIGRALLEALEKTFDIGKSSPRNVILGGHDRGARICHRLAVSRAEFTSINVVATILLDIVPTKIQWDKFQNPAICQGYYHWPLLANVDIAVKLISAYGGAQWCRDAHSRLASSEEGARRIQSGNAVDVYAALFDKEETLRYSAEDYAAGAAPEYAEQVEDQKAGRKLDVPTMVMFSKAGLGSRIDVAEEWRDWITAGTTYEPVPIGNGYGHYLPEEAHDLVSDHIQSFIQKFL</sequence>
<accession>R8BHS4</accession>
<dbReference type="EMBL" id="KB933188">
    <property type="protein sequence ID" value="EON98856.1"/>
    <property type="molecule type" value="Genomic_DNA"/>
</dbReference>
<feature type="domain" description="AB hydrolase-1" evidence="1">
    <location>
        <begin position="30"/>
        <end position="238"/>
    </location>
</feature>
<evidence type="ECO:0000313" key="2">
    <source>
        <dbReference type="EMBL" id="EON98856.1"/>
    </source>
</evidence>
<evidence type="ECO:0000313" key="3">
    <source>
        <dbReference type="Proteomes" id="UP000014074"/>
    </source>
</evidence>
<dbReference type="Gene3D" id="3.40.50.1820">
    <property type="entry name" value="alpha/beta hydrolase"/>
    <property type="match status" value="1"/>
</dbReference>
<dbReference type="InterPro" id="IPR029058">
    <property type="entry name" value="AB_hydrolase_fold"/>
</dbReference>
<dbReference type="Proteomes" id="UP000014074">
    <property type="component" value="Unassembled WGS sequence"/>
</dbReference>
<dbReference type="eggNOG" id="KOG4178">
    <property type="taxonomic scope" value="Eukaryota"/>
</dbReference>
<name>R8BHS4_PHAM7</name>